<dbReference type="STRING" id="1123402.SAMN02583745_02819"/>
<feature type="region of interest" description="Disordered" evidence="1">
    <location>
        <begin position="64"/>
        <end position="86"/>
    </location>
</feature>
<dbReference type="Proteomes" id="UP000242642">
    <property type="component" value="Unassembled WGS sequence"/>
</dbReference>
<dbReference type="AlphaFoldDB" id="A0A1I0FMW2"/>
<evidence type="ECO:0000313" key="2">
    <source>
        <dbReference type="EMBL" id="SET59414.1"/>
    </source>
</evidence>
<name>A0A1I0FMW2_9GAMM</name>
<sequence length="122" mass="13620">MQLYSLDEKIVHNERYRASGLTRAQYANENGIKVGSFKNWPTHIKKAQTVQNALLIVPVQIQEPDNKDSKSSSKSHLANDFSQSHPHDDLSVLLPSGLIIKCNLTVLPQVVKMMESQHDASA</sequence>
<organism evidence="2 3">
    <name type="scientific">Thorsellia anophelis DSM 18579</name>
    <dbReference type="NCBI Taxonomy" id="1123402"/>
    <lineage>
        <taxon>Bacteria</taxon>
        <taxon>Pseudomonadati</taxon>
        <taxon>Pseudomonadota</taxon>
        <taxon>Gammaproteobacteria</taxon>
        <taxon>Enterobacterales</taxon>
        <taxon>Thorselliaceae</taxon>
        <taxon>Thorsellia</taxon>
    </lineage>
</organism>
<dbReference type="NCBIfam" id="NF047593">
    <property type="entry name" value="IS66_ISAeme5_TnpA"/>
    <property type="match status" value="1"/>
</dbReference>
<keyword evidence="3" id="KW-1185">Reference proteome</keyword>
<proteinExistence type="predicted"/>
<dbReference type="RefSeq" id="WP_093322450.1">
    <property type="nucleotide sequence ID" value="NZ_FOHV01000044.1"/>
</dbReference>
<accession>A0A1I0FMW2</accession>
<evidence type="ECO:0000313" key="3">
    <source>
        <dbReference type="Proteomes" id="UP000242642"/>
    </source>
</evidence>
<dbReference type="EMBL" id="FOHV01000044">
    <property type="protein sequence ID" value="SET59414.1"/>
    <property type="molecule type" value="Genomic_DNA"/>
</dbReference>
<protein>
    <submittedName>
        <fullName evidence="2">Uncharacterized protein</fullName>
    </submittedName>
</protein>
<gene>
    <name evidence="2" type="ORF">SAMN02583745_02819</name>
</gene>
<reference evidence="3" key="1">
    <citation type="submission" date="2016-10" db="EMBL/GenBank/DDBJ databases">
        <authorList>
            <person name="Varghese N."/>
            <person name="Submissions S."/>
        </authorList>
    </citation>
    <scope>NUCLEOTIDE SEQUENCE [LARGE SCALE GENOMIC DNA]</scope>
    <source>
        <strain evidence="3">DSM 18579</strain>
    </source>
</reference>
<evidence type="ECO:0000256" key="1">
    <source>
        <dbReference type="SAM" id="MobiDB-lite"/>
    </source>
</evidence>